<dbReference type="EMBL" id="BJCD01000047">
    <property type="protein sequence ID" value="GDZ94761.1"/>
    <property type="molecule type" value="Genomic_DNA"/>
</dbReference>
<sequence length="290" mass="33876">MEWKSWSSLPLKQREQLPPQPGIYVVVDAEQEVWYVGRSININARWNGRGHHRYQQLSRTNNQRLYKIYWQLFPIEQLNEKEQLYIDLFKPYLNYSRVKTYARKPIQPSQEISRILKVINKKTMLFPDVRSVVLGYYTEIDEDEDGSLKEYTCVVIVVSVNDHDGPIINSCQKSQNRKGKSLEGCWKVYESECGSADPNLKPAFILVFMLENIVYEFVCYPTLIHKLAGNRSSLHYIQIAKQTVLTLTDTSILPSIMNTDSSFRTRREDYLHYRAADLKSVLDLLPEISI</sequence>
<dbReference type="RefSeq" id="WP_052345118.1">
    <property type="nucleotide sequence ID" value="NZ_BJCD01000047.1"/>
</dbReference>
<gene>
    <name evidence="2" type="ORF">PA905_27170</name>
</gene>
<dbReference type="PROSITE" id="PS50164">
    <property type="entry name" value="GIY_YIG"/>
    <property type="match status" value="1"/>
</dbReference>
<name>A0A4P5ZYN2_PLAAG</name>
<protein>
    <recommendedName>
        <fullName evidence="1">GIY-YIG domain-containing protein</fullName>
    </recommendedName>
</protein>
<dbReference type="InterPro" id="IPR035901">
    <property type="entry name" value="GIY-YIG_endonuc_sf"/>
</dbReference>
<feature type="domain" description="GIY-YIG" evidence="1">
    <location>
        <begin position="19"/>
        <end position="95"/>
    </location>
</feature>
<dbReference type="SUPFAM" id="SSF82771">
    <property type="entry name" value="GIY-YIG endonuclease"/>
    <property type="match status" value="1"/>
</dbReference>
<dbReference type="SMART" id="SM00465">
    <property type="entry name" value="GIYc"/>
    <property type="match status" value="1"/>
</dbReference>
<dbReference type="Proteomes" id="UP000299794">
    <property type="component" value="Unassembled WGS sequence"/>
</dbReference>
<proteinExistence type="predicted"/>
<comment type="caution">
    <text evidence="2">The sequence shown here is derived from an EMBL/GenBank/DDBJ whole genome shotgun (WGS) entry which is preliminary data.</text>
</comment>
<dbReference type="CDD" id="cd00719">
    <property type="entry name" value="GIY-YIG_SF"/>
    <property type="match status" value="1"/>
</dbReference>
<evidence type="ECO:0000313" key="2">
    <source>
        <dbReference type="EMBL" id="GDZ94761.1"/>
    </source>
</evidence>
<evidence type="ECO:0000259" key="1">
    <source>
        <dbReference type="PROSITE" id="PS50164"/>
    </source>
</evidence>
<dbReference type="Pfam" id="PF01541">
    <property type="entry name" value="GIY-YIG"/>
    <property type="match status" value="1"/>
</dbReference>
<dbReference type="AlphaFoldDB" id="A0A4P5ZYN2"/>
<dbReference type="InterPro" id="IPR000305">
    <property type="entry name" value="GIY-YIG_endonuc"/>
</dbReference>
<evidence type="ECO:0000313" key="3">
    <source>
        <dbReference type="Proteomes" id="UP000299794"/>
    </source>
</evidence>
<reference evidence="3" key="1">
    <citation type="submission" date="2019-02" db="EMBL/GenBank/DDBJ databases">
        <title>Draft genome sequence of Planktothrix agardhii NIES-905.</title>
        <authorList>
            <person name="Yamaguchi H."/>
            <person name="Suzuki S."/>
            <person name="Kawachi M."/>
        </authorList>
    </citation>
    <scope>NUCLEOTIDE SEQUENCE [LARGE SCALE GENOMIC DNA]</scope>
    <source>
        <strain evidence="3">CCAP 1459/11A</strain>
    </source>
</reference>
<accession>A0A4P5ZYN2</accession>
<dbReference type="Gene3D" id="3.40.1440.10">
    <property type="entry name" value="GIY-YIG endonuclease"/>
    <property type="match status" value="1"/>
</dbReference>
<organism evidence="2 3">
    <name type="scientific">Planktothrix agardhii CCAP 1459/11A</name>
    <dbReference type="NCBI Taxonomy" id="282420"/>
    <lineage>
        <taxon>Bacteria</taxon>
        <taxon>Bacillati</taxon>
        <taxon>Cyanobacteriota</taxon>
        <taxon>Cyanophyceae</taxon>
        <taxon>Oscillatoriophycideae</taxon>
        <taxon>Oscillatoriales</taxon>
        <taxon>Microcoleaceae</taxon>
        <taxon>Planktothrix</taxon>
    </lineage>
</organism>